<dbReference type="HOGENOM" id="CLU_577226_0_0_0"/>
<evidence type="ECO:0000256" key="2">
    <source>
        <dbReference type="SAM" id="Phobius"/>
    </source>
</evidence>
<dbReference type="OrthoDB" id="49714at2"/>
<feature type="transmembrane region" description="Helical" evidence="2">
    <location>
        <begin position="231"/>
        <end position="251"/>
    </location>
</feature>
<evidence type="ECO:0000256" key="1">
    <source>
        <dbReference type="SAM" id="Coils"/>
    </source>
</evidence>
<dbReference type="Proteomes" id="UP000007161">
    <property type="component" value="Chromosome"/>
</dbReference>
<reference evidence="3 4" key="1">
    <citation type="journal article" date="2012" name="J. Bacteriol.">
        <title>Complete Genome Sequence of the Thermophilic, Piezophilic, Heterotrophic Bacterium Marinitoga piezophila KA3.</title>
        <authorList>
            <person name="Lucas S."/>
            <person name="Han J."/>
            <person name="Lapidus A."/>
            <person name="Cheng J.F."/>
            <person name="Goodwin L.A."/>
            <person name="Pitluck S."/>
            <person name="Peters L."/>
            <person name="Mikhailova N."/>
            <person name="Teshima H."/>
            <person name="Detter J.C."/>
            <person name="Han C."/>
            <person name="Tapia R."/>
            <person name="Land M."/>
            <person name="Hauser L."/>
            <person name="Kyrpides N.C."/>
            <person name="Ivanova N."/>
            <person name="Pagani I."/>
            <person name="Vannier P."/>
            <person name="Oger P."/>
            <person name="Bartlett D.H."/>
            <person name="Noll K.M."/>
            <person name="Woyke T."/>
            <person name="Jebbar M."/>
        </authorList>
    </citation>
    <scope>NUCLEOTIDE SEQUENCE [LARGE SCALE GENOMIC DNA]</scope>
    <source>
        <strain evidence="4">DSM 14283 / JCM 11233 / KA3</strain>
    </source>
</reference>
<keyword evidence="4" id="KW-1185">Reference proteome</keyword>
<feature type="transmembrane region" description="Helical" evidence="2">
    <location>
        <begin position="47"/>
        <end position="66"/>
    </location>
</feature>
<keyword evidence="1" id="KW-0175">Coiled coil</keyword>
<dbReference type="KEGG" id="mpz:Marpi_0938"/>
<feature type="transmembrane region" description="Helical" evidence="2">
    <location>
        <begin position="140"/>
        <end position="160"/>
    </location>
</feature>
<organism evidence="3 4">
    <name type="scientific">Marinitoga piezophila (strain DSM 14283 / JCM 11233 / KA3)</name>
    <dbReference type="NCBI Taxonomy" id="443254"/>
    <lineage>
        <taxon>Bacteria</taxon>
        <taxon>Thermotogati</taxon>
        <taxon>Thermotogota</taxon>
        <taxon>Thermotogae</taxon>
        <taxon>Petrotogales</taxon>
        <taxon>Petrotogaceae</taxon>
        <taxon>Marinitoga</taxon>
    </lineage>
</organism>
<dbReference type="EMBL" id="CP003257">
    <property type="protein sequence ID" value="AEX85351.1"/>
    <property type="molecule type" value="Genomic_DNA"/>
</dbReference>
<feature type="transmembrane region" description="Helical" evidence="2">
    <location>
        <begin position="263"/>
        <end position="283"/>
    </location>
</feature>
<evidence type="ECO:0000313" key="3">
    <source>
        <dbReference type="EMBL" id="AEX85351.1"/>
    </source>
</evidence>
<dbReference type="AlphaFoldDB" id="H2J7L0"/>
<dbReference type="STRING" id="443254.Marpi_0938"/>
<feature type="transmembrane region" description="Helical" evidence="2">
    <location>
        <begin position="102"/>
        <end position="128"/>
    </location>
</feature>
<gene>
    <name evidence="3" type="ordered locus">Marpi_0938</name>
</gene>
<keyword evidence="2" id="KW-1133">Transmembrane helix</keyword>
<dbReference type="RefSeq" id="WP_014296423.1">
    <property type="nucleotide sequence ID" value="NC_016751.1"/>
</dbReference>
<feature type="coiled-coil region" evidence="1">
    <location>
        <begin position="181"/>
        <end position="208"/>
    </location>
</feature>
<feature type="transmembrane region" description="Helical" evidence="2">
    <location>
        <begin position="12"/>
        <end position="35"/>
    </location>
</feature>
<reference evidence="4" key="2">
    <citation type="submission" date="2012-01" db="EMBL/GenBank/DDBJ databases">
        <title>Complete sequence of chromosome of Marinitoga piezophila KA3.</title>
        <authorList>
            <person name="Lucas S."/>
            <person name="Han J."/>
            <person name="Lapidus A."/>
            <person name="Cheng J.-F."/>
            <person name="Goodwin L."/>
            <person name="Pitluck S."/>
            <person name="Peters L."/>
            <person name="Mikhailova N."/>
            <person name="Teshima H."/>
            <person name="Detter J.C."/>
            <person name="Han C."/>
            <person name="Tapia R."/>
            <person name="Land M."/>
            <person name="Hauser L."/>
            <person name="Kyrpides N."/>
            <person name="Ivanova N."/>
            <person name="Pagani I."/>
            <person name="Jebbar M."/>
            <person name="Vannier P."/>
            <person name="Oger P."/>
            <person name="Cario A."/>
            <person name="Bartlett D."/>
            <person name="Noll K.M."/>
            <person name="Woyke T."/>
        </authorList>
    </citation>
    <scope>NUCLEOTIDE SEQUENCE [LARGE SCALE GENOMIC DNA]</scope>
    <source>
        <strain evidence="4">DSM 14283 / JCM 11233 / KA3</strain>
    </source>
</reference>
<proteinExistence type="predicted"/>
<evidence type="ECO:0000313" key="4">
    <source>
        <dbReference type="Proteomes" id="UP000007161"/>
    </source>
</evidence>
<feature type="transmembrane region" description="Helical" evidence="2">
    <location>
        <begin position="348"/>
        <end position="365"/>
    </location>
</feature>
<protein>
    <submittedName>
        <fullName evidence="3">Uncharacterized protein</fullName>
    </submittedName>
</protein>
<feature type="transmembrane region" description="Helical" evidence="2">
    <location>
        <begin position="73"/>
        <end position="90"/>
    </location>
</feature>
<name>H2J7L0_MARPK</name>
<keyword evidence="2" id="KW-0812">Transmembrane</keyword>
<accession>H2J7L0</accession>
<keyword evidence="2" id="KW-0472">Membrane</keyword>
<sequence>MDKKVRNLFEQLVIISLLPLNVIDFIALFIVTQIYTLLFKKFKKMNMPYYIAFLALFLVFGTAFSIEMALDRSPFFAYNVTLIIIVNYFLPEERKDLFRYIYVYIIAAVILRNTINHILVGAVLLYFLYELLKEEKNKKLYITLFAIFFVFSFVSFQTSINPFKDFSLFMDKKYYKTYENENNIENNKINVEDENTEKKERVKRLFKESETNPIYTRVYKPQETMTQKEKLFLGVLVLGVISSLVIAYYSYKYMTKKDKKRLYISLALFFIITFMGLNTIAHLKPLQYKLETPEFFTSNIEKQISKEPTTINHEANGMTANSTQITYNGKAEILILKIAELIIKFSRYIYLVNILILAYFIYKILKKDKDSKKEDLEFKELKNEKFKEDEFDGKDIPYLIDKGYIYIRKRFFKKFQHLTPYELLKKVDSPEEFKRLTDLFILKEYGNKGYNLSKKEIINLINSSIEHFKTQEI</sequence>